<proteinExistence type="predicted"/>
<reference evidence="2 3" key="1">
    <citation type="submission" date="2018-08" db="EMBL/GenBank/DDBJ databases">
        <title>Mucilaginibacter terrae sp. nov., isolated from manganese diggings.</title>
        <authorList>
            <person name="Huang Y."/>
            <person name="Zhou Z."/>
        </authorList>
    </citation>
    <scope>NUCLEOTIDE SEQUENCE [LARGE SCALE GENOMIC DNA]</scope>
    <source>
        <strain evidence="2 3">ZH6</strain>
    </source>
</reference>
<feature type="transmembrane region" description="Helical" evidence="1">
    <location>
        <begin position="12"/>
        <end position="43"/>
    </location>
</feature>
<feature type="transmembrane region" description="Helical" evidence="1">
    <location>
        <begin position="242"/>
        <end position="261"/>
    </location>
</feature>
<feature type="transmembrane region" description="Helical" evidence="1">
    <location>
        <begin position="88"/>
        <end position="105"/>
    </location>
</feature>
<dbReference type="AlphaFoldDB" id="A0A3E2NXQ1"/>
<evidence type="ECO:0000256" key="1">
    <source>
        <dbReference type="SAM" id="Phobius"/>
    </source>
</evidence>
<feature type="transmembrane region" description="Helical" evidence="1">
    <location>
        <begin position="181"/>
        <end position="198"/>
    </location>
</feature>
<keyword evidence="1" id="KW-0472">Membrane</keyword>
<organism evidence="2 3">
    <name type="scientific">Mucilaginibacter terrenus</name>
    <dbReference type="NCBI Taxonomy" id="2482727"/>
    <lineage>
        <taxon>Bacteria</taxon>
        <taxon>Pseudomonadati</taxon>
        <taxon>Bacteroidota</taxon>
        <taxon>Sphingobacteriia</taxon>
        <taxon>Sphingobacteriales</taxon>
        <taxon>Sphingobacteriaceae</taxon>
        <taxon>Mucilaginibacter</taxon>
    </lineage>
</organism>
<dbReference type="Proteomes" id="UP000260823">
    <property type="component" value="Unassembled WGS sequence"/>
</dbReference>
<sequence>MRNKTFNLNYFITLLFLLISANANIISSSMIGWVAVIGVLLVVAVNRKEFTKKSIISFLIFAAAFIVFVCFRFLVVNDLETDFLLSDFLFLLKYVLLSFLICVVLKEKLLANIVKVMTHLTLLSFVFYALQLISGEAMFKAFSALNFPTGNTIPGYSNILFFTFTQGFHDFSNSGFVWEPGAFGCFLVITLMFHFFLNKFRFDKVAIILIIANITTFSTTNYLGLIVLFFMAYRFRSPKVNIYVLLLVPALILAFVFIPFLGDKIVDTYKEDMRDLNRLKVLEKYYHHNRMEIPLNRFSSMVYIYDQFGAKLITGVSNRYNEVLNKSYTVNISNGVFDFLAKFGLIGLLYLLIRYVRFCKPYVLRWENIGYCILILLVLSFGEPILFLPIVMMLLFIQPKQRSLNGPLNDEENESEYAYGRI</sequence>
<evidence type="ECO:0000313" key="2">
    <source>
        <dbReference type="EMBL" id="RFZ85773.1"/>
    </source>
</evidence>
<feature type="transmembrane region" description="Helical" evidence="1">
    <location>
        <begin position="205"/>
        <end position="230"/>
    </location>
</feature>
<keyword evidence="3" id="KW-1185">Reference proteome</keyword>
<accession>A0A3E2NXQ1</accession>
<dbReference type="EMBL" id="QWDE01000001">
    <property type="protein sequence ID" value="RFZ85773.1"/>
    <property type="molecule type" value="Genomic_DNA"/>
</dbReference>
<keyword evidence="1" id="KW-1133">Transmembrane helix</keyword>
<feature type="transmembrane region" description="Helical" evidence="1">
    <location>
        <begin position="55"/>
        <end position="76"/>
    </location>
</feature>
<name>A0A3E2NXQ1_9SPHI</name>
<feature type="transmembrane region" description="Helical" evidence="1">
    <location>
        <begin position="336"/>
        <end position="356"/>
    </location>
</feature>
<gene>
    <name evidence="2" type="ORF">DYU05_09310</name>
</gene>
<evidence type="ECO:0008006" key="4">
    <source>
        <dbReference type="Google" id="ProtNLM"/>
    </source>
</evidence>
<comment type="caution">
    <text evidence="2">The sequence shown here is derived from an EMBL/GenBank/DDBJ whole genome shotgun (WGS) entry which is preliminary data.</text>
</comment>
<protein>
    <recommendedName>
        <fullName evidence="4">O-antigen ligase domain-containing protein</fullName>
    </recommendedName>
</protein>
<feature type="transmembrane region" description="Helical" evidence="1">
    <location>
        <begin position="368"/>
        <end position="397"/>
    </location>
</feature>
<evidence type="ECO:0000313" key="3">
    <source>
        <dbReference type="Proteomes" id="UP000260823"/>
    </source>
</evidence>
<feature type="transmembrane region" description="Helical" evidence="1">
    <location>
        <begin position="112"/>
        <end position="133"/>
    </location>
</feature>
<keyword evidence="1" id="KW-0812">Transmembrane</keyword>